<dbReference type="EMBL" id="GBBK01000876">
    <property type="protein sequence ID" value="JAC23606.1"/>
    <property type="molecule type" value="mRNA"/>
</dbReference>
<evidence type="ECO:0000256" key="4">
    <source>
        <dbReference type="ARBA" id="ARBA00022792"/>
    </source>
</evidence>
<keyword evidence="7" id="KW-0496">Mitochondrion</keyword>
<dbReference type="InterPro" id="IPR028055">
    <property type="entry name" value="YidC/Oxa/ALB_C"/>
</dbReference>
<keyword evidence="5" id="KW-0809">Transit peptide</keyword>
<dbReference type="NCBIfam" id="TIGR03592">
    <property type="entry name" value="yidC_oxa1_cterm"/>
    <property type="match status" value="1"/>
</dbReference>
<reference evidence="12" key="1">
    <citation type="submission" date="2014-03" db="EMBL/GenBank/DDBJ databases">
        <title>The sialotranscriptome of Amblyomma triste, Amblyomma parvum and Amblyomma cajennense ticks, uncovered by 454-based RNA-seq.</title>
        <authorList>
            <person name="Garcia G.R."/>
            <person name="Gardinassi L.G."/>
            <person name="Ribeiro J.M."/>
            <person name="Anatriello E."/>
            <person name="Ferreira B.R."/>
            <person name="Moreira H.N."/>
            <person name="Mafra C."/>
            <person name="Olegario M.M."/>
            <person name="Szabo P.J."/>
            <person name="Miranda-Santos I.K."/>
            <person name="Maruyama S.R."/>
        </authorList>
    </citation>
    <scope>NUCLEOTIDE SEQUENCE</scope>
    <source>
        <strain evidence="12">Uberlandia</strain>
        <tissue evidence="12">Salivary glands</tissue>
    </source>
</reference>
<evidence type="ECO:0000256" key="9">
    <source>
        <dbReference type="RuleBase" id="RU003945"/>
    </source>
</evidence>
<keyword evidence="4" id="KW-0999">Mitochondrion inner membrane</keyword>
<evidence type="ECO:0000256" key="7">
    <source>
        <dbReference type="ARBA" id="ARBA00023128"/>
    </source>
</evidence>
<evidence type="ECO:0000256" key="6">
    <source>
        <dbReference type="ARBA" id="ARBA00022989"/>
    </source>
</evidence>
<comment type="subcellular location">
    <subcellularLocation>
        <location evidence="9">Membrane</location>
        <topology evidence="9">Multi-pass membrane protein</topology>
    </subcellularLocation>
    <subcellularLocation>
        <location evidence="1">Mitochondrion inner membrane</location>
        <topology evidence="1">Multi-pass membrane protein</topology>
    </subcellularLocation>
</comment>
<dbReference type="InterPro" id="IPR001708">
    <property type="entry name" value="YidC/ALB3/OXA1/COX18"/>
</dbReference>
<evidence type="ECO:0000313" key="12">
    <source>
        <dbReference type="EMBL" id="JAC23606.1"/>
    </source>
</evidence>
<dbReference type="AlphaFoldDB" id="A0A023FPB9"/>
<sequence length="436" mass="48283">MVFWRNMFRRTESHASCRSLAAFFAMKTNKQLPTRLLSAKSCQRVPLLKPNSRKYAVPICQVSRSRWLSSEAGKIDAAAAMVGQVEQTTSAAAAAAIPAIPPAPTAVPVENFVQSLADDTVPTLQSVGLGGWSPSGIVQQLLDFLHASTGLPWWATIAVSTVVVKVCLLPLVIKGQRNSIHMNNNLPQMQHLQAKMTEARNTGNQLEAARIANELMVFMKEKKINPLKSMIIPLAQAPVFISFFFALRGMANLPMESFKTGGMLWFTDLTVADPYYLLPLITSVSLFCTLELGAESGVRNDNLQWTRYVFRCLPVVIFPVTMNFPSALLCYWVTSNLFTLCQVGVLRIEAVRQRLNMPVLVKHQKSELALSKKGFVEGVKESFTNTRITRELEERSRADEIRFKKAGIGPVVKTYTYDPTKQAFARGAGPSQKVNG</sequence>
<dbReference type="CDD" id="cd20069">
    <property type="entry name" value="5TM_Oxa1-like"/>
    <property type="match status" value="1"/>
</dbReference>
<evidence type="ECO:0000256" key="5">
    <source>
        <dbReference type="ARBA" id="ARBA00022946"/>
    </source>
</evidence>
<feature type="domain" description="Membrane insertase YidC/Oxa/ALB C-terminal" evidence="11">
    <location>
        <begin position="153"/>
        <end position="343"/>
    </location>
</feature>
<evidence type="ECO:0000256" key="1">
    <source>
        <dbReference type="ARBA" id="ARBA00004448"/>
    </source>
</evidence>
<evidence type="ECO:0000259" key="11">
    <source>
        <dbReference type="Pfam" id="PF02096"/>
    </source>
</evidence>
<dbReference type="PANTHER" id="PTHR12428:SF66">
    <property type="entry name" value="MITOCHONDRIAL INNER MEMBRANE PROTEIN OXA1L"/>
    <property type="match status" value="1"/>
</dbReference>
<proteinExistence type="evidence at transcript level"/>
<comment type="similarity">
    <text evidence="2 9">Belongs to the OXA1/ALB3/YidC family.</text>
</comment>
<accession>A0A023FPB9</accession>
<feature type="transmembrane region" description="Helical" evidence="10">
    <location>
        <begin position="151"/>
        <end position="173"/>
    </location>
</feature>
<dbReference type="Pfam" id="PF02096">
    <property type="entry name" value="60KD_IMP"/>
    <property type="match status" value="1"/>
</dbReference>
<keyword evidence="8 10" id="KW-0472">Membrane</keyword>
<dbReference type="GO" id="GO:0005743">
    <property type="term" value="C:mitochondrial inner membrane"/>
    <property type="evidence" value="ECO:0007669"/>
    <property type="project" value="UniProtKB-SubCell"/>
</dbReference>
<evidence type="ECO:0000256" key="3">
    <source>
        <dbReference type="ARBA" id="ARBA00022692"/>
    </source>
</evidence>
<dbReference type="GO" id="GO:0032977">
    <property type="term" value="F:membrane insertase activity"/>
    <property type="evidence" value="ECO:0007669"/>
    <property type="project" value="InterPro"/>
</dbReference>
<protein>
    <submittedName>
        <fullName evidence="12">Putative cytochrome oxid</fullName>
    </submittedName>
</protein>
<feature type="transmembrane region" description="Helical" evidence="10">
    <location>
        <begin position="275"/>
        <end position="294"/>
    </location>
</feature>
<dbReference type="GO" id="GO:0032979">
    <property type="term" value="P:protein insertion into mitochondrial inner membrane from matrix"/>
    <property type="evidence" value="ECO:0007669"/>
    <property type="project" value="TreeGrafter"/>
</dbReference>
<keyword evidence="3 9" id="KW-0812">Transmembrane</keyword>
<name>A0A023FPB9_AMBCJ</name>
<feature type="transmembrane region" description="Helical" evidence="10">
    <location>
        <begin position="230"/>
        <end position="255"/>
    </location>
</feature>
<evidence type="ECO:0000256" key="8">
    <source>
        <dbReference type="ARBA" id="ARBA00023136"/>
    </source>
</evidence>
<organism evidence="12">
    <name type="scientific">Amblyomma cajennense</name>
    <name type="common">Cayenne tick</name>
    <name type="synonym">Acarus cajennensis</name>
    <dbReference type="NCBI Taxonomy" id="34607"/>
    <lineage>
        <taxon>Eukaryota</taxon>
        <taxon>Metazoa</taxon>
        <taxon>Ecdysozoa</taxon>
        <taxon>Arthropoda</taxon>
        <taxon>Chelicerata</taxon>
        <taxon>Arachnida</taxon>
        <taxon>Acari</taxon>
        <taxon>Parasitiformes</taxon>
        <taxon>Ixodida</taxon>
        <taxon>Ixodoidea</taxon>
        <taxon>Ixodidae</taxon>
        <taxon>Amblyomminae</taxon>
        <taxon>Amblyomma</taxon>
    </lineage>
</organism>
<keyword evidence="6 10" id="KW-1133">Transmembrane helix</keyword>
<feature type="transmembrane region" description="Helical" evidence="10">
    <location>
        <begin position="315"/>
        <end position="334"/>
    </location>
</feature>
<dbReference type="PANTHER" id="PTHR12428">
    <property type="entry name" value="OXA1"/>
    <property type="match status" value="1"/>
</dbReference>
<evidence type="ECO:0000256" key="2">
    <source>
        <dbReference type="ARBA" id="ARBA00009877"/>
    </source>
</evidence>
<evidence type="ECO:0000256" key="10">
    <source>
        <dbReference type="SAM" id="Phobius"/>
    </source>
</evidence>